<sequence length="349" mass="37865">MQKKLPETVLDPSKYTVGWICAVRLEFTVARLCLDKEHSDLKFTRKGDNNTYQLGEIGDHNVVIACCPVGGYGICNATAVVKDMVATFPNVRFCLMVGIGGGAPSPKADIRLGDVVAGVPQNDANGGVFQYDFGKARQGQAFEHTGYLNKPPRVLLTAINKLESEWELAKEGNGIGTFIDAIINNPDRNDKFRAKYGRPSTSSDVLYVSDFLHPSEAAKSGSPCIEVCGSDPETLVLRQPRKETNDPVIHYGLIASGNQVVKDALLRDELVAAKNVLCFEMEAAGLMDNLPCLAVRGICDYSDSHKNNQWQGYSAMCAAAYASKLLHFVAAEAVEGTLKVVEVIQNSCE</sequence>
<dbReference type="GO" id="GO:0009116">
    <property type="term" value="P:nucleoside metabolic process"/>
    <property type="evidence" value="ECO:0007669"/>
    <property type="project" value="InterPro"/>
</dbReference>
<dbReference type="InterPro" id="IPR035994">
    <property type="entry name" value="Nucleoside_phosphorylase_sf"/>
</dbReference>
<dbReference type="EMBL" id="ML119742">
    <property type="protein sequence ID" value="RPA76560.1"/>
    <property type="molecule type" value="Genomic_DNA"/>
</dbReference>
<keyword evidence="2" id="KW-1185">Reference proteome</keyword>
<dbReference type="Proteomes" id="UP000275078">
    <property type="component" value="Unassembled WGS sequence"/>
</dbReference>
<protein>
    <submittedName>
        <fullName evidence="1">Purine and uridine phosphorylase</fullName>
    </submittedName>
</protein>
<reference evidence="1 2" key="1">
    <citation type="journal article" date="2018" name="Nat. Ecol. Evol.">
        <title>Pezizomycetes genomes reveal the molecular basis of ectomycorrhizal truffle lifestyle.</title>
        <authorList>
            <person name="Murat C."/>
            <person name="Payen T."/>
            <person name="Noel B."/>
            <person name="Kuo A."/>
            <person name="Morin E."/>
            <person name="Chen J."/>
            <person name="Kohler A."/>
            <person name="Krizsan K."/>
            <person name="Balestrini R."/>
            <person name="Da Silva C."/>
            <person name="Montanini B."/>
            <person name="Hainaut M."/>
            <person name="Levati E."/>
            <person name="Barry K.W."/>
            <person name="Belfiori B."/>
            <person name="Cichocki N."/>
            <person name="Clum A."/>
            <person name="Dockter R.B."/>
            <person name="Fauchery L."/>
            <person name="Guy J."/>
            <person name="Iotti M."/>
            <person name="Le Tacon F."/>
            <person name="Lindquist E.A."/>
            <person name="Lipzen A."/>
            <person name="Malagnac F."/>
            <person name="Mello A."/>
            <person name="Molinier V."/>
            <person name="Miyauchi S."/>
            <person name="Poulain J."/>
            <person name="Riccioni C."/>
            <person name="Rubini A."/>
            <person name="Sitrit Y."/>
            <person name="Splivallo R."/>
            <person name="Traeger S."/>
            <person name="Wang M."/>
            <person name="Zifcakova L."/>
            <person name="Wipf D."/>
            <person name="Zambonelli A."/>
            <person name="Paolocci F."/>
            <person name="Nowrousian M."/>
            <person name="Ottonello S."/>
            <person name="Baldrian P."/>
            <person name="Spatafora J.W."/>
            <person name="Henrissat B."/>
            <person name="Nagy L.G."/>
            <person name="Aury J.M."/>
            <person name="Wincker P."/>
            <person name="Grigoriev I.V."/>
            <person name="Bonfante P."/>
            <person name="Martin F.M."/>
        </authorList>
    </citation>
    <scope>NUCLEOTIDE SEQUENCE [LARGE SCALE GENOMIC DNA]</scope>
    <source>
        <strain evidence="1 2">RN42</strain>
    </source>
</reference>
<dbReference type="PANTHER" id="PTHR46082:SF11">
    <property type="entry name" value="AAA+ ATPASE DOMAIN-CONTAINING PROTEIN-RELATED"/>
    <property type="match status" value="1"/>
</dbReference>
<dbReference type="OrthoDB" id="1577640at2759"/>
<dbReference type="PANTHER" id="PTHR46082">
    <property type="entry name" value="ATP/GTP-BINDING PROTEIN-RELATED"/>
    <property type="match status" value="1"/>
</dbReference>
<name>A0A3N4HXI7_ASCIM</name>
<dbReference type="SUPFAM" id="SSF53167">
    <property type="entry name" value="Purine and uridine phosphorylases"/>
    <property type="match status" value="1"/>
</dbReference>
<dbReference type="GO" id="GO:0003824">
    <property type="term" value="F:catalytic activity"/>
    <property type="evidence" value="ECO:0007669"/>
    <property type="project" value="InterPro"/>
</dbReference>
<evidence type="ECO:0000313" key="2">
    <source>
        <dbReference type="Proteomes" id="UP000275078"/>
    </source>
</evidence>
<gene>
    <name evidence="1" type="ORF">BJ508DRAFT_213566</name>
</gene>
<evidence type="ECO:0000313" key="1">
    <source>
        <dbReference type="EMBL" id="RPA76560.1"/>
    </source>
</evidence>
<accession>A0A3N4HXI7</accession>
<dbReference type="AlphaFoldDB" id="A0A3N4HXI7"/>
<organism evidence="1 2">
    <name type="scientific">Ascobolus immersus RN42</name>
    <dbReference type="NCBI Taxonomy" id="1160509"/>
    <lineage>
        <taxon>Eukaryota</taxon>
        <taxon>Fungi</taxon>
        <taxon>Dikarya</taxon>
        <taxon>Ascomycota</taxon>
        <taxon>Pezizomycotina</taxon>
        <taxon>Pezizomycetes</taxon>
        <taxon>Pezizales</taxon>
        <taxon>Ascobolaceae</taxon>
        <taxon>Ascobolus</taxon>
    </lineage>
</organism>
<dbReference type="InterPro" id="IPR053137">
    <property type="entry name" value="NLR-like"/>
</dbReference>
<dbReference type="STRING" id="1160509.A0A3N4HXI7"/>
<dbReference type="Gene3D" id="3.40.50.1580">
    <property type="entry name" value="Nucleoside phosphorylase domain"/>
    <property type="match status" value="1"/>
</dbReference>
<proteinExistence type="predicted"/>